<reference evidence="13" key="2">
    <citation type="submission" date="2025-08" db="UniProtKB">
        <authorList>
            <consortium name="Ensembl"/>
        </authorList>
    </citation>
    <scope>IDENTIFICATION</scope>
</reference>
<dbReference type="AlphaFoldDB" id="A0A3P9ASD3"/>
<dbReference type="PRINTS" id="PR01407">
    <property type="entry name" value="BUTYPHLNCDUF"/>
</dbReference>
<dbReference type="GO" id="GO:1903037">
    <property type="term" value="P:regulation of leukocyte cell-cell adhesion"/>
    <property type="evidence" value="ECO:0007669"/>
    <property type="project" value="UniProtKB-ARBA"/>
</dbReference>
<dbReference type="InterPro" id="IPR013320">
    <property type="entry name" value="ConA-like_dom_sf"/>
</dbReference>
<evidence type="ECO:0000313" key="13">
    <source>
        <dbReference type="Ensembl" id="ENSMZEP00005000586.1"/>
    </source>
</evidence>
<dbReference type="InterPro" id="IPR053896">
    <property type="entry name" value="BTN3A2-like_Ig-C"/>
</dbReference>
<accession>A0A3P9ASD3</accession>
<evidence type="ECO:0000313" key="14">
    <source>
        <dbReference type="Proteomes" id="UP000265160"/>
    </source>
</evidence>
<dbReference type="InterPro" id="IPR050504">
    <property type="entry name" value="IgSF_BTN/MOG"/>
</dbReference>
<feature type="domain" description="B30.2/SPRY" evidence="11">
    <location>
        <begin position="263"/>
        <end position="459"/>
    </location>
</feature>
<dbReference type="FunFam" id="2.60.40.10:FF:000142">
    <property type="entry name" value="V-set domain-containing T-cell activation inhibitor 1"/>
    <property type="match status" value="1"/>
</dbReference>
<dbReference type="GO" id="GO:0009897">
    <property type="term" value="C:external side of plasma membrane"/>
    <property type="evidence" value="ECO:0007669"/>
    <property type="project" value="TreeGrafter"/>
</dbReference>
<dbReference type="GO" id="GO:0005102">
    <property type="term" value="F:signaling receptor binding"/>
    <property type="evidence" value="ECO:0007669"/>
    <property type="project" value="TreeGrafter"/>
</dbReference>
<evidence type="ECO:0000256" key="10">
    <source>
        <dbReference type="SAM" id="Phobius"/>
    </source>
</evidence>
<dbReference type="InterPro" id="IPR036179">
    <property type="entry name" value="Ig-like_dom_sf"/>
</dbReference>
<name>A0A3P9ASD3_9CICH</name>
<comment type="similarity">
    <text evidence="2">Belongs to the immunoglobulin superfamily. BTN/MOG family.</text>
</comment>
<dbReference type="GO" id="GO:0001817">
    <property type="term" value="P:regulation of cytokine production"/>
    <property type="evidence" value="ECO:0007669"/>
    <property type="project" value="TreeGrafter"/>
</dbReference>
<keyword evidence="4" id="KW-0732">Signal</keyword>
<dbReference type="Pfam" id="PF22705">
    <property type="entry name" value="C2-set_3"/>
    <property type="match status" value="1"/>
</dbReference>
<dbReference type="SUPFAM" id="SSF48726">
    <property type="entry name" value="Immunoglobulin"/>
    <property type="match status" value="2"/>
</dbReference>
<dbReference type="PROSITE" id="PS50835">
    <property type="entry name" value="IG_LIKE"/>
    <property type="match status" value="2"/>
</dbReference>
<feature type="transmembrane region" description="Helical" evidence="10">
    <location>
        <begin position="12"/>
        <end position="33"/>
    </location>
</feature>
<evidence type="ECO:0000256" key="9">
    <source>
        <dbReference type="ARBA" id="ARBA00023319"/>
    </source>
</evidence>
<keyword evidence="9" id="KW-0393">Immunoglobulin domain</keyword>
<dbReference type="InterPro" id="IPR003599">
    <property type="entry name" value="Ig_sub"/>
</dbReference>
<dbReference type="PROSITE" id="PS50188">
    <property type="entry name" value="B302_SPRY"/>
    <property type="match status" value="1"/>
</dbReference>
<keyword evidence="7" id="KW-1015">Disulfide bond</keyword>
<dbReference type="Pfam" id="PF07686">
    <property type="entry name" value="V-set"/>
    <property type="match status" value="1"/>
</dbReference>
<dbReference type="GO" id="GO:0050863">
    <property type="term" value="P:regulation of T cell activation"/>
    <property type="evidence" value="ECO:0007669"/>
    <property type="project" value="UniProtKB-ARBA"/>
</dbReference>
<dbReference type="GeneTree" id="ENSGT01120000271914"/>
<keyword evidence="5 10" id="KW-1133">Transmembrane helix</keyword>
<evidence type="ECO:0000256" key="7">
    <source>
        <dbReference type="ARBA" id="ARBA00023157"/>
    </source>
</evidence>
<evidence type="ECO:0008006" key="15">
    <source>
        <dbReference type="Google" id="ProtNLM"/>
    </source>
</evidence>
<dbReference type="SMART" id="SM00406">
    <property type="entry name" value="IGv"/>
    <property type="match status" value="1"/>
</dbReference>
<dbReference type="Ensembl" id="ENSMZET00005000657.1">
    <property type="protein sequence ID" value="ENSMZEP00005000586.1"/>
    <property type="gene ID" value="ENSMZEG00005000528.1"/>
</dbReference>
<feature type="domain" description="Ig-like" evidence="12">
    <location>
        <begin position="29"/>
        <end position="147"/>
    </location>
</feature>
<comment type="subcellular location">
    <subcellularLocation>
        <location evidence="1">Membrane</location>
        <topology evidence="1">Single-pass type I membrane protein</topology>
    </subcellularLocation>
</comment>
<reference evidence="13" key="3">
    <citation type="submission" date="2025-09" db="UniProtKB">
        <authorList>
            <consortium name="Ensembl"/>
        </authorList>
    </citation>
    <scope>IDENTIFICATION</scope>
</reference>
<evidence type="ECO:0000256" key="6">
    <source>
        <dbReference type="ARBA" id="ARBA00023136"/>
    </source>
</evidence>
<keyword evidence="3 10" id="KW-0812">Transmembrane</keyword>
<feature type="domain" description="Ig-like" evidence="12">
    <location>
        <begin position="152"/>
        <end position="235"/>
    </location>
</feature>
<dbReference type="Gene3D" id="2.60.40.10">
    <property type="entry name" value="Immunoglobulins"/>
    <property type="match status" value="2"/>
</dbReference>
<evidence type="ECO:0000256" key="4">
    <source>
        <dbReference type="ARBA" id="ARBA00022729"/>
    </source>
</evidence>
<keyword evidence="14" id="KW-1185">Reference proteome</keyword>
<dbReference type="InterPro" id="IPR007110">
    <property type="entry name" value="Ig-like_dom"/>
</dbReference>
<dbReference type="InterPro" id="IPR013783">
    <property type="entry name" value="Ig-like_fold"/>
</dbReference>
<dbReference type="SMART" id="SM00449">
    <property type="entry name" value="SPRY"/>
    <property type="match status" value="1"/>
</dbReference>
<dbReference type="Gene3D" id="2.60.120.920">
    <property type="match status" value="1"/>
</dbReference>
<keyword evidence="8" id="KW-0325">Glycoprotein</keyword>
<dbReference type="InterPro" id="IPR013106">
    <property type="entry name" value="Ig_V-set"/>
</dbReference>
<reference evidence="13 14" key="1">
    <citation type="journal article" date="2014" name="Nature">
        <title>The genomic substrate for adaptive radiation in African cichlid fish.</title>
        <authorList>
            <person name="Brawand D."/>
            <person name="Wagner C.E."/>
            <person name="Li Y.I."/>
            <person name="Malinsky M."/>
            <person name="Keller I."/>
            <person name="Fan S."/>
            <person name="Simakov O."/>
            <person name="Ng A.Y."/>
            <person name="Lim Z.W."/>
            <person name="Bezault E."/>
            <person name="Turner-Maier J."/>
            <person name="Johnson J."/>
            <person name="Alcazar R."/>
            <person name="Noh H.J."/>
            <person name="Russell P."/>
            <person name="Aken B."/>
            <person name="Alfoldi J."/>
            <person name="Amemiya C."/>
            <person name="Azzouzi N."/>
            <person name="Baroiller J.F."/>
            <person name="Barloy-Hubler F."/>
            <person name="Berlin A."/>
            <person name="Bloomquist R."/>
            <person name="Carleton K.L."/>
            <person name="Conte M.A."/>
            <person name="D'Cotta H."/>
            <person name="Eshel O."/>
            <person name="Gaffney L."/>
            <person name="Galibert F."/>
            <person name="Gante H.F."/>
            <person name="Gnerre S."/>
            <person name="Greuter L."/>
            <person name="Guyon R."/>
            <person name="Haddad N.S."/>
            <person name="Haerty W."/>
            <person name="Harris R.M."/>
            <person name="Hofmann H.A."/>
            <person name="Hourlier T."/>
            <person name="Hulata G."/>
            <person name="Jaffe D.B."/>
            <person name="Lara M."/>
            <person name="Lee A.P."/>
            <person name="MacCallum I."/>
            <person name="Mwaiko S."/>
            <person name="Nikaido M."/>
            <person name="Nishihara H."/>
            <person name="Ozouf-Costaz C."/>
            <person name="Penman D.J."/>
            <person name="Przybylski D."/>
            <person name="Rakotomanga M."/>
            <person name="Renn S.C.P."/>
            <person name="Ribeiro F.J."/>
            <person name="Ron M."/>
            <person name="Salzburger W."/>
            <person name="Sanchez-Pulido L."/>
            <person name="Santos M.E."/>
            <person name="Searle S."/>
            <person name="Sharpe T."/>
            <person name="Swofford R."/>
            <person name="Tan F.J."/>
            <person name="Williams L."/>
            <person name="Young S."/>
            <person name="Yin S."/>
            <person name="Okada N."/>
            <person name="Kocher T.D."/>
            <person name="Miska E.A."/>
            <person name="Lander E.S."/>
            <person name="Venkatesh B."/>
            <person name="Fernald R.D."/>
            <person name="Meyer A."/>
            <person name="Ponting C.P."/>
            <person name="Streelman J.T."/>
            <person name="Lindblad-Toh K."/>
            <person name="Seehausen O."/>
            <person name="Di Palma F."/>
        </authorList>
    </citation>
    <scope>NUCLEOTIDE SEQUENCE</scope>
</reference>
<evidence type="ECO:0000256" key="8">
    <source>
        <dbReference type="ARBA" id="ARBA00023180"/>
    </source>
</evidence>
<dbReference type="InterPro" id="IPR043136">
    <property type="entry name" value="B30.2/SPRY_sf"/>
</dbReference>
<evidence type="ECO:0000256" key="5">
    <source>
        <dbReference type="ARBA" id="ARBA00022989"/>
    </source>
</evidence>
<dbReference type="InterPro" id="IPR003879">
    <property type="entry name" value="Butyrophylin_SPRY"/>
</dbReference>
<evidence type="ECO:0000256" key="3">
    <source>
        <dbReference type="ARBA" id="ARBA00022692"/>
    </source>
</evidence>
<evidence type="ECO:0000256" key="2">
    <source>
        <dbReference type="ARBA" id="ARBA00007591"/>
    </source>
</evidence>
<dbReference type="SMART" id="SM00409">
    <property type="entry name" value="IG"/>
    <property type="match status" value="1"/>
</dbReference>
<dbReference type="SUPFAM" id="SSF49899">
    <property type="entry name" value="Concanavalin A-like lectins/glucanases"/>
    <property type="match status" value="1"/>
</dbReference>
<organism evidence="13 14">
    <name type="scientific">Maylandia zebra</name>
    <name type="common">zebra mbuna</name>
    <dbReference type="NCBI Taxonomy" id="106582"/>
    <lineage>
        <taxon>Eukaryota</taxon>
        <taxon>Metazoa</taxon>
        <taxon>Chordata</taxon>
        <taxon>Craniata</taxon>
        <taxon>Vertebrata</taxon>
        <taxon>Euteleostomi</taxon>
        <taxon>Actinopterygii</taxon>
        <taxon>Neopterygii</taxon>
        <taxon>Teleostei</taxon>
        <taxon>Neoteleostei</taxon>
        <taxon>Acanthomorphata</taxon>
        <taxon>Ovalentaria</taxon>
        <taxon>Cichlomorphae</taxon>
        <taxon>Cichliformes</taxon>
        <taxon>Cichlidae</taxon>
        <taxon>African cichlids</taxon>
        <taxon>Pseudocrenilabrinae</taxon>
        <taxon>Haplochromini</taxon>
        <taxon>Maylandia</taxon>
        <taxon>Maylandia zebra complex</taxon>
    </lineage>
</organism>
<dbReference type="GO" id="GO:0050852">
    <property type="term" value="P:T cell receptor signaling pathway"/>
    <property type="evidence" value="ECO:0007669"/>
    <property type="project" value="TreeGrafter"/>
</dbReference>
<dbReference type="InterPro" id="IPR001870">
    <property type="entry name" value="B30.2/SPRY"/>
</dbReference>
<dbReference type="Proteomes" id="UP000265160">
    <property type="component" value="LG3"/>
</dbReference>
<dbReference type="PANTHER" id="PTHR24100:SF149">
    <property type="entry name" value="BG-LIKE ANTIGEN 1-RELATED"/>
    <property type="match status" value="1"/>
</dbReference>
<sequence>AHTFNVSDFFKFSHMLLLLLFVIYLTASTNLVVTTTSPVTGTRGHQVTLPCWLSPQQNAEELEVRWYRTNRFDSPVMHYQSKKFKYQEPAYVGRVSFGLKDAASGGLKSGDVSLKLLNVTTEDTGDFFCYVSSNQGYDSAPVNLLVTASGSPPFLSVVWGEDDKVNVSCESEGWYPQPVLRWSDKKQDVKPQSLVYRNLSSGLFLVHSWLLLSSTSEPSCSVGLSDKEVKEAKVSLGTLHKTLEPGKETFCVCVIVILCLFVFDCKYSKRTPNQEETKWMVRKSTRQVAGNKVRDTHPDDLPGKSFPDGGMVTCVTAIKGTSGFSSGKHYWEVSVRRINTDIKQSWWVGVTSAAEIPSNSSTSFPNTSNGFWFLSSSPKRANSFQFSTQPEISIPFHSRPETVGVYLDCDSGELSFYNVEKKTLIGSFTARFKGDIFPLFNPGKGDTSVMEVCATEWGSRGVVGPGEDVGALWVHPYVGAGSKKQVEAGFAVWREN</sequence>
<proteinExistence type="inferred from homology"/>
<protein>
    <recommendedName>
        <fullName evidence="15">Ig-like domain-containing protein</fullName>
    </recommendedName>
</protein>
<keyword evidence="6 10" id="KW-0472">Membrane</keyword>
<dbReference type="Pfam" id="PF00622">
    <property type="entry name" value="SPRY"/>
    <property type="match status" value="1"/>
</dbReference>
<evidence type="ECO:0000256" key="1">
    <source>
        <dbReference type="ARBA" id="ARBA00004479"/>
    </source>
</evidence>
<dbReference type="InterPro" id="IPR003877">
    <property type="entry name" value="SPRY_dom"/>
</dbReference>
<evidence type="ECO:0000259" key="12">
    <source>
        <dbReference type="PROSITE" id="PS50835"/>
    </source>
</evidence>
<evidence type="ECO:0000259" key="11">
    <source>
        <dbReference type="PROSITE" id="PS50188"/>
    </source>
</evidence>
<dbReference type="PANTHER" id="PTHR24100">
    <property type="entry name" value="BUTYROPHILIN"/>
    <property type="match status" value="1"/>
</dbReference>